<evidence type="ECO:0000256" key="3">
    <source>
        <dbReference type="ARBA" id="ARBA00022592"/>
    </source>
</evidence>
<keyword evidence="6 7" id="KW-0472">Membrane</keyword>
<reference evidence="9 10" key="1">
    <citation type="journal article" date="2014" name="Genome Announc.">
        <title>Draft genome sequence of the pathogenic fungus Scedosporium apiospermum.</title>
        <authorList>
            <person name="Vandeputte P."/>
            <person name="Ghamrawi S."/>
            <person name="Rechenmann M."/>
            <person name="Iltis A."/>
            <person name="Giraud S."/>
            <person name="Fleury M."/>
            <person name="Thornton C."/>
            <person name="Delhaes L."/>
            <person name="Meyer W."/>
            <person name="Papon N."/>
            <person name="Bouchara J.P."/>
        </authorList>
    </citation>
    <scope>NUCLEOTIDE SEQUENCE [LARGE SCALE GENOMIC DNA]</scope>
    <source>
        <strain evidence="9 10">IHEM 14462</strain>
    </source>
</reference>
<evidence type="ECO:0000256" key="2">
    <source>
        <dbReference type="ARBA" id="ARBA00022448"/>
    </source>
</evidence>
<comment type="caution">
    <text evidence="9">The sequence shown here is derived from an EMBL/GenBank/DDBJ whole genome shotgun (WGS) entry which is preliminary data.</text>
</comment>
<feature type="transmembrane region" description="Helical" evidence="7">
    <location>
        <begin position="47"/>
        <end position="66"/>
    </location>
</feature>
<protein>
    <recommendedName>
        <fullName evidence="7">Phosphate transporter</fullName>
    </recommendedName>
</protein>
<evidence type="ECO:0000256" key="8">
    <source>
        <dbReference type="SAM" id="MobiDB-lite"/>
    </source>
</evidence>
<dbReference type="OrthoDB" id="260807at2759"/>
<dbReference type="PANTHER" id="PTHR11101:SF80">
    <property type="entry name" value="PHOSPHATE TRANSPORTER"/>
    <property type="match status" value="1"/>
</dbReference>
<keyword evidence="10" id="KW-1185">Reference proteome</keyword>
<comment type="subcellular location">
    <subcellularLocation>
        <location evidence="1 7">Membrane</location>
        <topology evidence="1 7">Multi-pass membrane protein</topology>
    </subcellularLocation>
</comment>
<comment type="similarity">
    <text evidence="7">Belongs to the inorganic phosphate transporter (PiT) (TC 2.A.20) family.</text>
</comment>
<dbReference type="GO" id="GO:0035435">
    <property type="term" value="P:phosphate ion transmembrane transport"/>
    <property type="evidence" value="ECO:0007669"/>
    <property type="project" value="TreeGrafter"/>
</dbReference>
<feature type="transmembrane region" description="Helical" evidence="7">
    <location>
        <begin position="556"/>
        <end position="580"/>
    </location>
</feature>
<evidence type="ECO:0000256" key="4">
    <source>
        <dbReference type="ARBA" id="ARBA00022692"/>
    </source>
</evidence>
<feature type="transmembrane region" description="Helical" evidence="7">
    <location>
        <begin position="193"/>
        <end position="213"/>
    </location>
</feature>
<dbReference type="Pfam" id="PF01384">
    <property type="entry name" value="PHO4"/>
    <property type="match status" value="1"/>
</dbReference>
<dbReference type="GeneID" id="27719988"/>
<sequence length="588" mass="63391">MVLSRYNYLFAVGTIFAFLDAWNIGANDVANSWANSVAARSVSYIQAMFLASIMEFSGALGVGARVADTIRTKVVDTSAFKDTPELLMLGMVCAVIASSTFLTIATKCGFPVSTTHSLLGGVIGMGIATVGANGVKWVGSSKDGATGVITGGVVQVFLAWVIAPVLSGIFSALIFTITKYAILLRKNPLKMGLWAVPVYFSIGAALLAMLLIWKGGSYKVDLTDAQIPGVIVGTGIGFGLLVGLTLVPWLYRVIYLEDWQMRWYHIFQGPFLFKRGPVPPAPESFKGPVKNFYEGHLTVEELEARRARARAARGDVENGSGDKTDGAIAGEKVVGSDCSADHSTGEVQEQPQKKSLVGPKPDGPWYSGHVLFWYVKWALLRGVDRDVVSAQSEKTVIGGDIQEMHARAQQFDNKTEYLFTFLQIMTAATASFTHGANDVSNAIGPYATIYEIWDSGVLPESGKSQVPTWILVFGGAGIVIGLWSYGYKIMSNLGNRLTLQSPSRGFSIEMGGVIAIIMATRLKLPISTTQCITGATVGVGLCNGDWRAINWRMVAWIYLGWFITLPCAGIISGVLMGFIINAPRWPMS</sequence>
<name>A0A084GFT0_PSEDA</name>
<dbReference type="Proteomes" id="UP000028545">
    <property type="component" value="Unassembled WGS sequence"/>
</dbReference>
<feature type="transmembrane region" description="Helical" evidence="7">
    <location>
        <begin position="225"/>
        <end position="251"/>
    </location>
</feature>
<evidence type="ECO:0000256" key="1">
    <source>
        <dbReference type="ARBA" id="ARBA00004141"/>
    </source>
</evidence>
<dbReference type="HOGENOM" id="CLU_015355_3_0_1"/>
<dbReference type="KEGG" id="sapo:SAPIO_CDS1076"/>
<feature type="transmembrane region" description="Helical" evidence="7">
    <location>
        <begin position="157"/>
        <end position="181"/>
    </location>
</feature>
<feature type="transmembrane region" description="Helical" evidence="7">
    <location>
        <begin position="468"/>
        <end position="486"/>
    </location>
</feature>
<dbReference type="InterPro" id="IPR001204">
    <property type="entry name" value="Phos_transporter"/>
</dbReference>
<dbReference type="AlphaFoldDB" id="A0A084GFT0"/>
<evidence type="ECO:0000313" key="9">
    <source>
        <dbReference type="EMBL" id="KEZ46192.1"/>
    </source>
</evidence>
<organism evidence="9 10">
    <name type="scientific">Pseudallescheria apiosperma</name>
    <name type="common">Scedosporium apiospermum</name>
    <dbReference type="NCBI Taxonomy" id="563466"/>
    <lineage>
        <taxon>Eukaryota</taxon>
        <taxon>Fungi</taxon>
        <taxon>Dikarya</taxon>
        <taxon>Ascomycota</taxon>
        <taxon>Pezizomycotina</taxon>
        <taxon>Sordariomycetes</taxon>
        <taxon>Hypocreomycetidae</taxon>
        <taxon>Microascales</taxon>
        <taxon>Microascaceae</taxon>
        <taxon>Scedosporium</taxon>
    </lineage>
</organism>
<accession>A0A084GFT0</accession>
<keyword evidence="5 7" id="KW-1133">Transmembrane helix</keyword>
<evidence type="ECO:0000256" key="6">
    <source>
        <dbReference type="ARBA" id="ARBA00023136"/>
    </source>
</evidence>
<evidence type="ECO:0000313" key="10">
    <source>
        <dbReference type="Proteomes" id="UP000028545"/>
    </source>
</evidence>
<dbReference type="VEuPathDB" id="FungiDB:SAPIO_CDS1076"/>
<dbReference type="RefSeq" id="XP_016645991.1">
    <property type="nucleotide sequence ID" value="XM_016784302.1"/>
</dbReference>
<feature type="region of interest" description="Disordered" evidence="8">
    <location>
        <begin position="336"/>
        <end position="360"/>
    </location>
</feature>
<comment type="function">
    <text evidence="7">Sodium-phosphate symporter.</text>
</comment>
<keyword evidence="3 7" id="KW-0592">Phosphate transport</keyword>
<evidence type="ECO:0000256" key="7">
    <source>
        <dbReference type="RuleBase" id="RU363058"/>
    </source>
</evidence>
<dbReference type="OMA" id="ITWVGYK"/>
<dbReference type="PANTHER" id="PTHR11101">
    <property type="entry name" value="PHOSPHATE TRANSPORTER"/>
    <property type="match status" value="1"/>
</dbReference>
<dbReference type="GO" id="GO:0005315">
    <property type="term" value="F:phosphate transmembrane transporter activity"/>
    <property type="evidence" value="ECO:0007669"/>
    <property type="project" value="InterPro"/>
</dbReference>
<feature type="transmembrane region" description="Helical" evidence="7">
    <location>
        <begin position="6"/>
        <end position="26"/>
    </location>
</feature>
<dbReference type="EMBL" id="JOWA01000044">
    <property type="protein sequence ID" value="KEZ46192.1"/>
    <property type="molecule type" value="Genomic_DNA"/>
</dbReference>
<proteinExistence type="inferred from homology"/>
<gene>
    <name evidence="9" type="ORF">SAPIO_CDS1076</name>
</gene>
<evidence type="ECO:0000256" key="5">
    <source>
        <dbReference type="ARBA" id="ARBA00022989"/>
    </source>
</evidence>
<feature type="transmembrane region" description="Helical" evidence="7">
    <location>
        <begin position="86"/>
        <end position="105"/>
    </location>
</feature>
<keyword evidence="2 7" id="KW-0813">Transport</keyword>
<keyword evidence="4 7" id="KW-0812">Transmembrane</keyword>
<dbReference type="GO" id="GO:0016020">
    <property type="term" value="C:membrane"/>
    <property type="evidence" value="ECO:0007669"/>
    <property type="project" value="UniProtKB-SubCell"/>
</dbReference>